<keyword evidence="3" id="KW-0689">Ribosomal protein</keyword>
<keyword evidence="2" id="KW-0809">Transit peptide</keyword>
<dbReference type="PANTHER" id="PTHR28554:SF1">
    <property type="entry name" value="LARGE RIBOSOMAL SUBUNIT PROTEIN ML45"/>
    <property type="match status" value="1"/>
</dbReference>
<keyword evidence="11" id="KW-1185">Reference proteome</keyword>
<keyword evidence="4" id="KW-0496">Mitochondrion</keyword>
<sequence>MALMRLQAGRHICQSPHNRWFIPIYGSCRSYSDYSMNGFSRRGIFGQGIENALPYGSAKVTELKCLLTETRSMSTRVKAPPQVRQGGLQLAIFSPGMIYDPYKPREPISFLRRCFTPSGWRRTKEDIIVELKNAYAIAKLRKLTGYSKKEFYQEAIKLYKEINTLIVKGDKTSLRKAVTEHMYSVLKNEMKQRESRWNSVYWELVEPVVSIRTLRARMIGVDKNNLDKAFIQLTLEFLSKQKFEAYDLKGAVVSGDKAKEVLVRDIWVFERSLFHTRSYWRLCGRISL</sequence>
<dbReference type="Gene3D" id="3.10.450.240">
    <property type="match status" value="1"/>
</dbReference>
<evidence type="ECO:0000256" key="6">
    <source>
        <dbReference type="ARBA" id="ARBA00038073"/>
    </source>
</evidence>
<evidence type="ECO:0000256" key="5">
    <source>
        <dbReference type="ARBA" id="ARBA00023274"/>
    </source>
</evidence>
<evidence type="ECO:0000256" key="7">
    <source>
        <dbReference type="ARBA" id="ARBA00039448"/>
    </source>
</evidence>
<dbReference type="EMBL" id="JAUJYO010000017">
    <property type="protein sequence ID" value="KAK1291749.1"/>
    <property type="molecule type" value="Genomic_DNA"/>
</dbReference>
<evidence type="ECO:0000313" key="11">
    <source>
        <dbReference type="Proteomes" id="UP001180020"/>
    </source>
</evidence>
<accession>A0AAV9CTK2</accession>
<dbReference type="Proteomes" id="UP001180020">
    <property type="component" value="Unassembled WGS sequence"/>
</dbReference>
<evidence type="ECO:0000256" key="1">
    <source>
        <dbReference type="ARBA" id="ARBA00004173"/>
    </source>
</evidence>
<dbReference type="Pfam" id="PF04280">
    <property type="entry name" value="Tim44"/>
    <property type="match status" value="1"/>
</dbReference>
<dbReference type="PANTHER" id="PTHR28554">
    <property type="entry name" value="39S RIBOSOMAL PROTEIN L45, MITOCHONDRIAL"/>
    <property type="match status" value="1"/>
</dbReference>
<reference evidence="10" key="1">
    <citation type="journal article" date="2023" name="Nat. Commun.">
        <title>Diploid and tetraploid genomes of Acorus and the evolution of monocots.</title>
        <authorList>
            <person name="Ma L."/>
            <person name="Liu K.W."/>
            <person name="Li Z."/>
            <person name="Hsiao Y.Y."/>
            <person name="Qi Y."/>
            <person name="Fu T."/>
            <person name="Tang G.D."/>
            <person name="Zhang D."/>
            <person name="Sun W.H."/>
            <person name="Liu D.K."/>
            <person name="Li Y."/>
            <person name="Chen G.Z."/>
            <person name="Liu X.D."/>
            <person name="Liao X.Y."/>
            <person name="Jiang Y.T."/>
            <person name="Yu X."/>
            <person name="Hao Y."/>
            <person name="Huang J."/>
            <person name="Zhao X.W."/>
            <person name="Ke S."/>
            <person name="Chen Y.Y."/>
            <person name="Wu W.L."/>
            <person name="Hsu J.L."/>
            <person name="Lin Y.F."/>
            <person name="Huang M.D."/>
            <person name="Li C.Y."/>
            <person name="Huang L."/>
            <person name="Wang Z.W."/>
            <person name="Zhao X."/>
            <person name="Zhong W.Y."/>
            <person name="Peng D.H."/>
            <person name="Ahmad S."/>
            <person name="Lan S."/>
            <person name="Zhang J.S."/>
            <person name="Tsai W.C."/>
            <person name="Van de Peer Y."/>
            <person name="Liu Z.J."/>
        </authorList>
    </citation>
    <scope>NUCLEOTIDE SEQUENCE</scope>
    <source>
        <strain evidence="10">CP</strain>
    </source>
</reference>
<dbReference type="GO" id="GO:0005739">
    <property type="term" value="C:mitochondrion"/>
    <property type="evidence" value="ECO:0007669"/>
    <property type="project" value="UniProtKB-SubCell"/>
</dbReference>
<organism evidence="10 11">
    <name type="scientific">Acorus calamus</name>
    <name type="common">Sweet flag</name>
    <dbReference type="NCBI Taxonomy" id="4465"/>
    <lineage>
        <taxon>Eukaryota</taxon>
        <taxon>Viridiplantae</taxon>
        <taxon>Streptophyta</taxon>
        <taxon>Embryophyta</taxon>
        <taxon>Tracheophyta</taxon>
        <taxon>Spermatophyta</taxon>
        <taxon>Magnoliopsida</taxon>
        <taxon>Liliopsida</taxon>
        <taxon>Acoraceae</taxon>
        <taxon>Acorus</taxon>
    </lineage>
</organism>
<dbReference type="InterPro" id="IPR007379">
    <property type="entry name" value="Tim44-like_dom"/>
</dbReference>
<dbReference type="SUPFAM" id="SSF54427">
    <property type="entry name" value="NTF2-like"/>
    <property type="match status" value="1"/>
</dbReference>
<evidence type="ECO:0000256" key="8">
    <source>
        <dbReference type="ARBA" id="ARBA00043031"/>
    </source>
</evidence>
<evidence type="ECO:0000259" key="9">
    <source>
        <dbReference type="SMART" id="SM00978"/>
    </source>
</evidence>
<dbReference type="FunFam" id="3.10.450.240:FF:000006">
    <property type="entry name" value="Mitochondrial inner membrane translocase complex, subunit Tim44-related protein"/>
    <property type="match status" value="1"/>
</dbReference>
<comment type="similarity">
    <text evidence="6">Belongs to the mitochondrion-specific ribosomal protein mL45 family.</text>
</comment>
<proteinExistence type="inferred from homology"/>
<name>A0AAV9CTK2_ACOCL</name>
<keyword evidence="5" id="KW-0687">Ribonucleoprotein</keyword>
<dbReference type="AlphaFoldDB" id="A0AAV9CTK2"/>
<dbReference type="GO" id="GO:1990904">
    <property type="term" value="C:ribonucleoprotein complex"/>
    <property type="evidence" value="ECO:0007669"/>
    <property type="project" value="UniProtKB-KW"/>
</dbReference>
<dbReference type="GO" id="GO:0005840">
    <property type="term" value="C:ribosome"/>
    <property type="evidence" value="ECO:0007669"/>
    <property type="project" value="UniProtKB-KW"/>
</dbReference>
<gene>
    <name evidence="10" type="ORF">QJS10_CPB17g01947</name>
</gene>
<reference evidence="10" key="2">
    <citation type="submission" date="2023-06" db="EMBL/GenBank/DDBJ databases">
        <authorList>
            <person name="Ma L."/>
            <person name="Liu K.-W."/>
            <person name="Li Z."/>
            <person name="Hsiao Y.-Y."/>
            <person name="Qi Y."/>
            <person name="Fu T."/>
            <person name="Tang G."/>
            <person name="Zhang D."/>
            <person name="Sun W.-H."/>
            <person name="Liu D.-K."/>
            <person name="Li Y."/>
            <person name="Chen G.-Z."/>
            <person name="Liu X.-D."/>
            <person name="Liao X.-Y."/>
            <person name="Jiang Y.-T."/>
            <person name="Yu X."/>
            <person name="Hao Y."/>
            <person name="Huang J."/>
            <person name="Zhao X.-W."/>
            <person name="Ke S."/>
            <person name="Chen Y.-Y."/>
            <person name="Wu W.-L."/>
            <person name="Hsu J.-L."/>
            <person name="Lin Y.-F."/>
            <person name="Huang M.-D."/>
            <person name="Li C.-Y."/>
            <person name="Huang L."/>
            <person name="Wang Z.-W."/>
            <person name="Zhao X."/>
            <person name="Zhong W.-Y."/>
            <person name="Peng D.-H."/>
            <person name="Ahmad S."/>
            <person name="Lan S."/>
            <person name="Zhang J.-S."/>
            <person name="Tsai W.-C."/>
            <person name="Van De Peer Y."/>
            <person name="Liu Z.-J."/>
        </authorList>
    </citation>
    <scope>NUCLEOTIDE SEQUENCE</scope>
    <source>
        <strain evidence="10">CP</strain>
        <tissue evidence="10">Leaves</tissue>
    </source>
</reference>
<evidence type="ECO:0000256" key="4">
    <source>
        <dbReference type="ARBA" id="ARBA00023128"/>
    </source>
</evidence>
<evidence type="ECO:0000313" key="10">
    <source>
        <dbReference type="EMBL" id="KAK1291749.1"/>
    </source>
</evidence>
<evidence type="ECO:0000256" key="3">
    <source>
        <dbReference type="ARBA" id="ARBA00022980"/>
    </source>
</evidence>
<dbReference type="InterPro" id="IPR051975">
    <property type="entry name" value="mtLSU_mL45"/>
</dbReference>
<dbReference type="SMART" id="SM00978">
    <property type="entry name" value="Tim44"/>
    <property type="match status" value="1"/>
</dbReference>
<comment type="caution">
    <text evidence="10">The sequence shown here is derived from an EMBL/GenBank/DDBJ whole genome shotgun (WGS) entry which is preliminary data.</text>
</comment>
<comment type="subcellular location">
    <subcellularLocation>
        <location evidence="1">Mitochondrion</location>
    </subcellularLocation>
</comment>
<evidence type="ECO:0000256" key="2">
    <source>
        <dbReference type="ARBA" id="ARBA00022946"/>
    </source>
</evidence>
<dbReference type="InterPro" id="IPR032710">
    <property type="entry name" value="NTF2-like_dom_sf"/>
</dbReference>
<feature type="domain" description="Tim44-like" evidence="9">
    <location>
        <begin position="134"/>
        <end position="287"/>
    </location>
</feature>
<protein>
    <recommendedName>
        <fullName evidence="7">Large ribosomal subunit protein mL45</fullName>
    </recommendedName>
    <alternativeName>
        <fullName evidence="8">39S ribosomal protein L45, mitochondrial</fullName>
    </alternativeName>
</protein>